<dbReference type="InterPro" id="IPR011990">
    <property type="entry name" value="TPR-like_helical_dom_sf"/>
</dbReference>
<dbReference type="PANTHER" id="PTHR35807">
    <property type="entry name" value="TRANSCRIPTIONAL REGULATOR REDD-RELATED"/>
    <property type="match status" value="1"/>
</dbReference>
<sequence length="895" mass="98949">MREALSLWRGDVLEDLGQPEFAAAETARLAELRLMALGDRIDADLEMGRHQSLIAELENLAAKHPFREQLHAQLMLALYRSGRQADALSVGAGLRRRLRAELGVDPGPDVRGLEAAILQQDPSLQLVDRDRYPVTVATKYQPPTSSRQLVSRARLIEKLRGGDARRLVVIHGPAGFGKTTLAAQWHAVLAAEGTTVAWLTIDEDDNNTVWFVTDLIEAVRTVRPTLARQLRQTLEERGPAVLRSVLSSLINEIESTGAPVVVVIDDWHRITDADTVAALAYLLDYGGRHLRLIITSRVRSHLPVSRMRARDELTEIDSQDMRFDVSESRAFLLETCGLDLDDTHVASLEQTTDGWVVGLQLASLSLRDCDDPGKVINRMSGRHQAIGEYLTENVLDALEPELLDFLMVTSVTERISSELASTLTGRVHGQALLEEVESRDLFLRRLDPDGEWFRYHQLFAEHLHRRLERDHPERVAPLQAKASRWFAERGMLREAVDHAIAADEAERAVELIELFGVDLIRQAKVSTFRGLVSKLPPHVVAHRPRLHLAVGWASAMLQQPVAARAALDAFESTVLGDALPDTDIRGWRLEANVLRAMLDSWADRTAGVEELVAECLSSPETTPPFLVSVAANVAAFAALWRFDFDAARGWQQWAAPYQDDDNPFSRIYELCLAGMAAREQLDDAAAERCLREALQLAESYGGIRHSDAALLAGALLGELLFERGDIDEAGRLLDECYEFGSSGGTVEFLILRHVVSARVRAARGDLDTAAARLNEGVSVATTLKLPRLRAHADNEITRLGLPIVDRPGRDDHGDALPDGGLGEATAQIRDETLIRALFVDQPDLACQRAQQWVERLAPQGRPRALRQARTLLAEAMAAANRTEEPGQILAAHDPA</sequence>
<evidence type="ECO:0000256" key="1">
    <source>
        <dbReference type="ARBA" id="ARBA00023015"/>
    </source>
</evidence>
<gene>
    <name evidence="5" type="ORF">AU192_21970</name>
</gene>
<accession>A0A101A155</accession>
<dbReference type="EMBL" id="LQIR01000045">
    <property type="protein sequence ID" value="KUI10700.1"/>
    <property type="molecule type" value="Genomic_DNA"/>
</dbReference>
<dbReference type="InterPro" id="IPR051677">
    <property type="entry name" value="AfsR-DnrI-RedD_regulator"/>
</dbReference>
<dbReference type="AlphaFoldDB" id="A0A101A155"/>
<reference evidence="5 6" key="1">
    <citation type="submission" date="2016-01" db="EMBL/GenBank/DDBJ databases">
        <authorList>
            <consortium name="TB Trials Study Group"/>
            <person name="Sutton G."/>
            <person name="Brinkac L."/>
            <person name="Sanka R."/>
            <person name="Adams M."/>
            <person name="Lau E.L."/>
            <person name="Macaden R."/>
            <person name="Grewal H.M.S."/>
        </authorList>
    </citation>
    <scope>NUCLEOTIDE SEQUENCE [LARGE SCALE GENOMIC DNA]</scope>
    <source>
        <strain evidence="5 6">IS-1744</strain>
    </source>
</reference>
<protein>
    <recommendedName>
        <fullName evidence="7">Serine/threonine-protein kinase PknK</fullName>
    </recommendedName>
</protein>
<evidence type="ECO:0008006" key="7">
    <source>
        <dbReference type="Google" id="ProtNLM"/>
    </source>
</evidence>
<dbReference type="InterPro" id="IPR003593">
    <property type="entry name" value="AAA+_ATPase"/>
</dbReference>
<dbReference type="InterPro" id="IPR059106">
    <property type="entry name" value="WHD_MalT"/>
</dbReference>
<evidence type="ECO:0000313" key="6">
    <source>
        <dbReference type="Proteomes" id="UP000053707"/>
    </source>
</evidence>
<evidence type="ECO:0000256" key="2">
    <source>
        <dbReference type="ARBA" id="ARBA00023163"/>
    </source>
</evidence>
<organism evidence="5 6">
    <name type="scientific">Mycobacterium lehmannii</name>
    <dbReference type="NCBI Taxonomy" id="2048550"/>
    <lineage>
        <taxon>Bacteria</taxon>
        <taxon>Bacillati</taxon>
        <taxon>Actinomycetota</taxon>
        <taxon>Actinomycetes</taxon>
        <taxon>Mycobacteriales</taxon>
        <taxon>Mycobacteriaceae</taxon>
        <taxon>Mycobacterium</taxon>
    </lineage>
</organism>
<feature type="domain" description="AAA+ ATPase" evidence="3">
    <location>
        <begin position="164"/>
        <end position="317"/>
    </location>
</feature>
<keyword evidence="2" id="KW-0804">Transcription</keyword>
<dbReference type="GO" id="GO:0006355">
    <property type="term" value="P:regulation of DNA-templated transcription"/>
    <property type="evidence" value="ECO:0007669"/>
    <property type="project" value="TreeGrafter"/>
</dbReference>
<dbReference type="SUPFAM" id="SSF52540">
    <property type="entry name" value="P-loop containing nucleoside triphosphate hydrolases"/>
    <property type="match status" value="1"/>
</dbReference>
<dbReference type="Proteomes" id="UP000053707">
    <property type="component" value="Unassembled WGS sequence"/>
</dbReference>
<dbReference type="GO" id="GO:0003677">
    <property type="term" value="F:DNA binding"/>
    <property type="evidence" value="ECO:0007669"/>
    <property type="project" value="TreeGrafter"/>
</dbReference>
<feature type="domain" description="Bacterial transcriptional activator" evidence="4">
    <location>
        <begin position="1"/>
        <end position="118"/>
    </location>
</feature>
<dbReference type="SMART" id="SM01043">
    <property type="entry name" value="BTAD"/>
    <property type="match status" value="1"/>
</dbReference>
<dbReference type="CDD" id="cd15831">
    <property type="entry name" value="BTAD"/>
    <property type="match status" value="1"/>
</dbReference>
<dbReference type="Pfam" id="PF13191">
    <property type="entry name" value="AAA_16"/>
    <property type="match status" value="1"/>
</dbReference>
<comment type="caution">
    <text evidence="5">The sequence shown here is derived from an EMBL/GenBank/DDBJ whole genome shotgun (WGS) entry which is preliminary data.</text>
</comment>
<name>A0A101A155_9MYCO</name>
<keyword evidence="1" id="KW-0805">Transcription regulation</keyword>
<dbReference type="InterPro" id="IPR027417">
    <property type="entry name" value="P-loop_NTPase"/>
</dbReference>
<dbReference type="InterPro" id="IPR041664">
    <property type="entry name" value="AAA_16"/>
</dbReference>
<dbReference type="Pfam" id="PF03704">
    <property type="entry name" value="BTAD"/>
    <property type="match status" value="1"/>
</dbReference>
<dbReference type="Gene3D" id="3.40.50.300">
    <property type="entry name" value="P-loop containing nucleotide triphosphate hydrolases"/>
    <property type="match status" value="1"/>
</dbReference>
<dbReference type="PANTHER" id="PTHR35807:SF1">
    <property type="entry name" value="TRANSCRIPTIONAL REGULATOR REDD"/>
    <property type="match status" value="1"/>
</dbReference>
<evidence type="ECO:0000259" key="4">
    <source>
        <dbReference type="SMART" id="SM01043"/>
    </source>
</evidence>
<proteinExistence type="predicted"/>
<dbReference type="InterPro" id="IPR005158">
    <property type="entry name" value="BTAD"/>
</dbReference>
<keyword evidence="6" id="KW-1185">Reference proteome</keyword>
<dbReference type="Gene3D" id="1.25.40.10">
    <property type="entry name" value="Tetratricopeptide repeat domain"/>
    <property type="match status" value="2"/>
</dbReference>
<dbReference type="Pfam" id="PF25873">
    <property type="entry name" value="WHD_MalT"/>
    <property type="match status" value="1"/>
</dbReference>
<evidence type="ECO:0000259" key="3">
    <source>
        <dbReference type="SMART" id="SM00382"/>
    </source>
</evidence>
<evidence type="ECO:0000313" key="5">
    <source>
        <dbReference type="EMBL" id="KUI10700.1"/>
    </source>
</evidence>
<dbReference type="SUPFAM" id="SSF48452">
    <property type="entry name" value="TPR-like"/>
    <property type="match status" value="1"/>
</dbReference>
<dbReference type="SMART" id="SM00382">
    <property type="entry name" value="AAA"/>
    <property type="match status" value="1"/>
</dbReference>